<accession>C3ZNR6</accession>
<proteinExistence type="predicted"/>
<reference evidence="2" key="1">
    <citation type="journal article" date="2008" name="Nature">
        <title>The amphioxus genome and the evolution of the chordate karyotype.</title>
        <authorList>
            <consortium name="US DOE Joint Genome Institute (JGI-PGF)"/>
            <person name="Putnam N.H."/>
            <person name="Butts T."/>
            <person name="Ferrier D.E.K."/>
            <person name="Furlong R.F."/>
            <person name="Hellsten U."/>
            <person name="Kawashima T."/>
            <person name="Robinson-Rechavi M."/>
            <person name="Shoguchi E."/>
            <person name="Terry A."/>
            <person name="Yu J.-K."/>
            <person name="Benito-Gutierrez E.L."/>
            <person name="Dubchak I."/>
            <person name="Garcia-Fernandez J."/>
            <person name="Gibson-Brown J.J."/>
            <person name="Grigoriev I.V."/>
            <person name="Horton A.C."/>
            <person name="de Jong P.J."/>
            <person name="Jurka J."/>
            <person name="Kapitonov V.V."/>
            <person name="Kohara Y."/>
            <person name="Kuroki Y."/>
            <person name="Lindquist E."/>
            <person name="Lucas S."/>
            <person name="Osoegawa K."/>
            <person name="Pennacchio L.A."/>
            <person name="Salamov A.A."/>
            <person name="Satou Y."/>
            <person name="Sauka-Spengler T."/>
            <person name="Schmutz J."/>
            <person name="Shin-I T."/>
            <person name="Toyoda A."/>
            <person name="Bronner-Fraser M."/>
            <person name="Fujiyama A."/>
            <person name="Holland L.Z."/>
            <person name="Holland P.W.H."/>
            <person name="Satoh N."/>
            <person name="Rokhsar D.S."/>
        </authorList>
    </citation>
    <scope>NUCLEOTIDE SEQUENCE [LARGE SCALE GENOMIC DNA]</scope>
    <source>
        <strain evidence="2">S238N-H82</strain>
        <tissue evidence="2">Testes</tissue>
    </source>
</reference>
<feature type="compositionally biased region" description="Basic and acidic residues" evidence="1">
    <location>
        <begin position="105"/>
        <end position="124"/>
    </location>
</feature>
<feature type="compositionally biased region" description="Basic and acidic residues" evidence="1">
    <location>
        <begin position="37"/>
        <end position="48"/>
    </location>
</feature>
<organism>
    <name type="scientific">Branchiostoma floridae</name>
    <name type="common">Florida lancelet</name>
    <name type="synonym">Amphioxus</name>
    <dbReference type="NCBI Taxonomy" id="7739"/>
    <lineage>
        <taxon>Eukaryota</taxon>
        <taxon>Metazoa</taxon>
        <taxon>Chordata</taxon>
        <taxon>Cephalochordata</taxon>
        <taxon>Leptocardii</taxon>
        <taxon>Amphioxiformes</taxon>
        <taxon>Branchiostomatidae</taxon>
        <taxon>Branchiostoma</taxon>
    </lineage>
</organism>
<evidence type="ECO:0000256" key="1">
    <source>
        <dbReference type="SAM" id="MobiDB-lite"/>
    </source>
</evidence>
<evidence type="ECO:0000313" key="2">
    <source>
        <dbReference type="EMBL" id="EEN45798.1"/>
    </source>
</evidence>
<dbReference type="AlphaFoldDB" id="C3ZNR6"/>
<feature type="region of interest" description="Disordered" evidence="1">
    <location>
        <begin position="1"/>
        <end position="124"/>
    </location>
</feature>
<protein>
    <submittedName>
        <fullName evidence="2">Uncharacterized protein</fullName>
    </submittedName>
</protein>
<sequence length="124" mass="13570">MSDGAAPPASRGSPQGAEKEANKPPSPKPDQEVAPPLKDKPEERDGRKPLRRMGASKPPPPQPGKAKNVVLSGEAMKEMQKQAKATREERRLQGKAKNVVLSGEAMKEMQKQAKATREERRLQL</sequence>
<gene>
    <name evidence="2" type="ORF">BRAFLDRAFT_90468</name>
</gene>
<dbReference type="EMBL" id="GG666653">
    <property type="protein sequence ID" value="EEN45798.1"/>
    <property type="molecule type" value="Genomic_DNA"/>
</dbReference>
<name>C3ZNR6_BRAFL</name>
<dbReference type="InParanoid" id="C3ZNR6"/>
<feature type="compositionally biased region" description="Basic and acidic residues" evidence="1">
    <location>
        <begin position="75"/>
        <end position="92"/>
    </location>
</feature>